<sequence>MADLDSQFHGISRRSSPELELHIMKPILGRSAFSGQPLPHGHSACSNIMSNGELCLPLRVNHSRFSLSHATRVIPLFLRNIGSSRASYATIGSSHASCATIGSSRAS</sequence>
<comment type="caution">
    <text evidence="1">The sequence shown here is derived from an EMBL/GenBank/DDBJ whole genome shotgun (WGS) entry which is preliminary data.</text>
</comment>
<evidence type="ECO:0000313" key="1">
    <source>
        <dbReference type="EMBL" id="PKI61897.1"/>
    </source>
</evidence>
<name>A0A2I0K007_PUNGR</name>
<dbReference type="Proteomes" id="UP000233551">
    <property type="component" value="Unassembled WGS sequence"/>
</dbReference>
<reference evidence="1 2" key="1">
    <citation type="submission" date="2017-11" db="EMBL/GenBank/DDBJ databases">
        <title>De-novo sequencing of pomegranate (Punica granatum L.) genome.</title>
        <authorList>
            <person name="Akparov Z."/>
            <person name="Amiraslanov A."/>
            <person name="Hajiyeva S."/>
            <person name="Abbasov M."/>
            <person name="Kaur K."/>
            <person name="Hamwieh A."/>
            <person name="Solovyev V."/>
            <person name="Salamov A."/>
            <person name="Braich B."/>
            <person name="Kosarev P."/>
            <person name="Mahmoud A."/>
            <person name="Hajiyev E."/>
            <person name="Babayeva S."/>
            <person name="Izzatullayeva V."/>
            <person name="Mammadov A."/>
            <person name="Mammadov A."/>
            <person name="Sharifova S."/>
            <person name="Ojaghi J."/>
            <person name="Eynullazada K."/>
            <person name="Bayramov B."/>
            <person name="Abdulazimova A."/>
            <person name="Shahmuradov I."/>
        </authorList>
    </citation>
    <scope>NUCLEOTIDE SEQUENCE [LARGE SCALE GENOMIC DNA]</scope>
    <source>
        <strain evidence="2">cv. AG2017</strain>
        <tissue evidence="1">Leaf</tissue>
    </source>
</reference>
<gene>
    <name evidence="1" type="ORF">CRG98_017726</name>
</gene>
<organism evidence="1 2">
    <name type="scientific">Punica granatum</name>
    <name type="common">Pomegranate</name>
    <dbReference type="NCBI Taxonomy" id="22663"/>
    <lineage>
        <taxon>Eukaryota</taxon>
        <taxon>Viridiplantae</taxon>
        <taxon>Streptophyta</taxon>
        <taxon>Embryophyta</taxon>
        <taxon>Tracheophyta</taxon>
        <taxon>Spermatophyta</taxon>
        <taxon>Magnoliopsida</taxon>
        <taxon>eudicotyledons</taxon>
        <taxon>Gunneridae</taxon>
        <taxon>Pentapetalae</taxon>
        <taxon>rosids</taxon>
        <taxon>malvids</taxon>
        <taxon>Myrtales</taxon>
        <taxon>Lythraceae</taxon>
        <taxon>Punica</taxon>
    </lineage>
</organism>
<protein>
    <submittedName>
        <fullName evidence="1">Uncharacterized protein</fullName>
    </submittedName>
</protein>
<dbReference type="EMBL" id="PGOL01001000">
    <property type="protein sequence ID" value="PKI61897.1"/>
    <property type="molecule type" value="Genomic_DNA"/>
</dbReference>
<evidence type="ECO:0000313" key="2">
    <source>
        <dbReference type="Proteomes" id="UP000233551"/>
    </source>
</evidence>
<dbReference type="AlphaFoldDB" id="A0A2I0K007"/>
<proteinExistence type="predicted"/>
<accession>A0A2I0K007</accession>
<keyword evidence="2" id="KW-1185">Reference proteome</keyword>